<evidence type="ECO:0000313" key="2">
    <source>
        <dbReference type="Proteomes" id="UP001140562"/>
    </source>
</evidence>
<keyword evidence="2" id="KW-1185">Reference proteome</keyword>
<dbReference type="OrthoDB" id="4424523at2759"/>
<gene>
    <name evidence="1" type="ORF">N0V87_007230</name>
</gene>
<dbReference type="AlphaFoldDB" id="A0A9W8WVG6"/>
<dbReference type="Proteomes" id="UP001140562">
    <property type="component" value="Unassembled WGS sequence"/>
</dbReference>
<reference evidence="1" key="1">
    <citation type="submission" date="2022-10" db="EMBL/GenBank/DDBJ databases">
        <title>Tapping the CABI collections for fungal endophytes: first genome assemblies for Collariella, Neodidymelliopsis, Ascochyta clinopodiicola, Didymella pomorum, Didymosphaeria variabile, Neocosmospora piperis and Neocucurbitaria cava.</title>
        <authorList>
            <person name="Hill R."/>
        </authorList>
    </citation>
    <scope>NUCLEOTIDE SEQUENCE</scope>
    <source>
        <strain evidence="1">IMI 360193</strain>
    </source>
</reference>
<proteinExistence type="predicted"/>
<comment type="caution">
    <text evidence="1">The sequence shown here is derived from an EMBL/GenBank/DDBJ whole genome shotgun (WGS) entry which is preliminary data.</text>
</comment>
<dbReference type="EMBL" id="JAPEUV010000085">
    <property type="protein sequence ID" value="KAJ4333971.1"/>
    <property type="molecule type" value="Genomic_DNA"/>
</dbReference>
<name>A0A9W8WVG6_9PLEO</name>
<sequence>MASSATESIRWRLAADPESKWGFIVYRCTYKSDEEWARYMSILNTHVRAMLEPEELSDCFDRIDWNVQEDPRYEGMGDEGVRAEFRKWVESGEEVNDGSARFLACIWVDEMSMKFMTEEEHPAEEFDMFGLFHIYLVSIEDAERPDEGLQAVGLSYLLPRAYLLIEDPGWWIIYKEDGDVSLP</sequence>
<accession>A0A9W8WVG6</accession>
<evidence type="ECO:0000313" key="1">
    <source>
        <dbReference type="EMBL" id="KAJ4333971.1"/>
    </source>
</evidence>
<protein>
    <submittedName>
        <fullName evidence="1">Uncharacterized protein</fullName>
    </submittedName>
</protein>
<organism evidence="1 2">
    <name type="scientific">Didymella glomerata</name>
    <dbReference type="NCBI Taxonomy" id="749621"/>
    <lineage>
        <taxon>Eukaryota</taxon>
        <taxon>Fungi</taxon>
        <taxon>Dikarya</taxon>
        <taxon>Ascomycota</taxon>
        <taxon>Pezizomycotina</taxon>
        <taxon>Dothideomycetes</taxon>
        <taxon>Pleosporomycetidae</taxon>
        <taxon>Pleosporales</taxon>
        <taxon>Pleosporineae</taxon>
        <taxon>Didymellaceae</taxon>
        <taxon>Didymella</taxon>
    </lineage>
</organism>